<proteinExistence type="predicted"/>
<evidence type="ECO:0000313" key="1">
    <source>
        <dbReference type="EMBL" id="KTD81167.1"/>
    </source>
</evidence>
<dbReference type="PATRIC" id="fig|45076.6.peg.918"/>
<organism evidence="1 2">
    <name type="scientific">Legionella worsleiensis</name>
    <dbReference type="NCBI Taxonomy" id="45076"/>
    <lineage>
        <taxon>Bacteria</taxon>
        <taxon>Pseudomonadati</taxon>
        <taxon>Pseudomonadota</taxon>
        <taxon>Gammaproteobacteria</taxon>
        <taxon>Legionellales</taxon>
        <taxon>Legionellaceae</taxon>
        <taxon>Legionella</taxon>
    </lineage>
</organism>
<dbReference type="AlphaFoldDB" id="A0A0W1AIG5"/>
<protein>
    <submittedName>
        <fullName evidence="1">Uncharacterized protein</fullName>
    </submittedName>
</protein>
<sequence>MTYTKKELKKPVALLDVDNTLIFGDSSAIRYNDVLIEKLIAEGILDVYLFTSMRITQEQINDRLRLIEYLKTKELTVHGVISTCDILWRERELAYEFQQEFDQQIITHGNSKTTDEITRELFSNDRYKPLLNIANTEAGIAFEEGQNNLPATKEQETSLVNAVGVVIKYLHGNSDHEKGTLLTAFLSKKPEWVGQVVVVDDGKPNIDAVNSAAQKLPNESVIAIHHAITTTGANGRQRTTKELSREQLDAKFLPVQKNTFLMNLDKYTTVREQHDEYKHSFFCIGLGHSKTQKIDAVNALKSAIKDPTNASSITVEQLAALRNGELGKMIRSFVKKGGANSILTNEENSITTVREFVQALNNRIEQNNKPTARIG</sequence>
<gene>
    <name evidence="1" type="ORF">Lwor_0845</name>
</gene>
<accession>A0A0W1AIG5</accession>
<dbReference type="OrthoDB" id="5654404at2"/>
<dbReference type="Proteomes" id="UP000054662">
    <property type="component" value="Unassembled WGS sequence"/>
</dbReference>
<reference evidence="1 2" key="1">
    <citation type="submission" date="2015-11" db="EMBL/GenBank/DDBJ databases">
        <title>Genomic analysis of 38 Legionella species identifies large and diverse effector repertoires.</title>
        <authorList>
            <person name="Burstein D."/>
            <person name="Amaro F."/>
            <person name="Zusman T."/>
            <person name="Lifshitz Z."/>
            <person name="Cohen O."/>
            <person name="Gilbert J.A."/>
            <person name="Pupko T."/>
            <person name="Shuman H.A."/>
            <person name="Segal G."/>
        </authorList>
    </citation>
    <scope>NUCLEOTIDE SEQUENCE [LARGE SCALE GENOMIC DNA]</scope>
    <source>
        <strain evidence="1 2">ATCC 49508</strain>
    </source>
</reference>
<comment type="caution">
    <text evidence="1">The sequence shown here is derived from an EMBL/GenBank/DDBJ whole genome shotgun (WGS) entry which is preliminary data.</text>
</comment>
<dbReference type="EMBL" id="LNZC01000007">
    <property type="protein sequence ID" value="KTD81167.1"/>
    <property type="molecule type" value="Genomic_DNA"/>
</dbReference>
<dbReference type="RefSeq" id="WP_058492672.1">
    <property type="nucleotide sequence ID" value="NZ_CBCRUR010000014.1"/>
</dbReference>
<name>A0A0W1AIG5_9GAMM</name>
<keyword evidence="2" id="KW-1185">Reference proteome</keyword>
<evidence type="ECO:0000313" key="2">
    <source>
        <dbReference type="Proteomes" id="UP000054662"/>
    </source>
</evidence>